<dbReference type="Proteomes" id="UP000694385">
    <property type="component" value="Unassembled WGS sequence"/>
</dbReference>
<evidence type="ECO:0000313" key="6">
    <source>
        <dbReference type="Proteomes" id="UP000694385"/>
    </source>
</evidence>
<accession>A0A8C5KU17</accession>
<dbReference type="PANTHER" id="PTHR36470">
    <property type="entry name" value="IZUMO SPERM-EGG FUSION PROTEIN 3"/>
    <property type="match status" value="1"/>
</dbReference>
<gene>
    <name evidence="5" type="primary">Izumo3</name>
</gene>
<name>A0A8C5KU17_JACJA</name>
<dbReference type="InterPro" id="IPR029389">
    <property type="entry name" value="IZUMO"/>
</dbReference>
<feature type="chain" id="PRO_5033983870" evidence="4">
    <location>
        <begin position="23"/>
        <end position="261"/>
    </location>
</feature>
<dbReference type="GO" id="GO:0042803">
    <property type="term" value="F:protein homodimerization activity"/>
    <property type="evidence" value="ECO:0007669"/>
    <property type="project" value="Ensembl"/>
</dbReference>
<keyword evidence="3" id="KW-1133">Transmembrane helix</keyword>
<dbReference type="OMA" id="WKGVFLW"/>
<evidence type="ECO:0000313" key="5">
    <source>
        <dbReference type="Ensembl" id="ENSJJAP00000015059.1"/>
    </source>
</evidence>
<reference evidence="5" key="1">
    <citation type="submission" date="2025-08" db="UniProtKB">
        <authorList>
            <consortium name="Ensembl"/>
        </authorList>
    </citation>
    <scope>IDENTIFICATION</scope>
</reference>
<sequence length="261" mass="30160">MGDLWGLLLLLLCLTTFHGVKSCLECDPKFIEDIKAILGGLVPTEVPGRIQLLERQYKKITGLSFKVSHSEKEFRLLAVRDVNKLRMWLKDEYYRLGNDTWKGAFIFQGRLIEVRHNLESKMKEALKSFSEVACSEDCITSEGPILDCWSCLRISRKCFKGDYCGDENIKKAENQETALFLILLAEVVILASAVLLFHFCISHRRKMKVIRRTLKKYLEKKLEDLLGVADKEEEKTYLEPKNYTWAYGLLYVDFELQTGTS</sequence>
<feature type="transmembrane region" description="Helical" evidence="3">
    <location>
        <begin position="178"/>
        <end position="201"/>
    </location>
</feature>
<evidence type="ECO:0000256" key="2">
    <source>
        <dbReference type="ARBA" id="ARBA00022729"/>
    </source>
</evidence>
<keyword evidence="3" id="KW-0812">Transmembrane</keyword>
<keyword evidence="2 4" id="KW-0732">Signal</keyword>
<dbReference type="GO" id="GO:0002079">
    <property type="term" value="C:inner acrosomal membrane"/>
    <property type="evidence" value="ECO:0007669"/>
    <property type="project" value="Ensembl"/>
</dbReference>
<evidence type="ECO:0000256" key="3">
    <source>
        <dbReference type="SAM" id="Phobius"/>
    </source>
</evidence>
<dbReference type="AlphaFoldDB" id="A0A8C5KU17"/>
<organism evidence="5 6">
    <name type="scientific">Jaculus jaculus</name>
    <name type="common">Lesser Egyptian jerboa</name>
    <dbReference type="NCBI Taxonomy" id="51337"/>
    <lineage>
        <taxon>Eukaryota</taxon>
        <taxon>Metazoa</taxon>
        <taxon>Chordata</taxon>
        <taxon>Craniata</taxon>
        <taxon>Vertebrata</taxon>
        <taxon>Euteleostomi</taxon>
        <taxon>Mammalia</taxon>
        <taxon>Eutheria</taxon>
        <taxon>Euarchontoglires</taxon>
        <taxon>Glires</taxon>
        <taxon>Rodentia</taxon>
        <taxon>Myomorpha</taxon>
        <taxon>Dipodoidea</taxon>
        <taxon>Dipodidae</taxon>
        <taxon>Dipodinae</taxon>
        <taxon>Jaculus</taxon>
    </lineage>
</organism>
<feature type="signal peptide" evidence="4">
    <location>
        <begin position="1"/>
        <end position="22"/>
    </location>
</feature>
<dbReference type="Ensembl" id="ENSJJAT00000021563.1">
    <property type="protein sequence ID" value="ENSJJAP00000015059.1"/>
    <property type="gene ID" value="ENSJJAG00000017341.1"/>
</dbReference>
<reference evidence="5" key="2">
    <citation type="submission" date="2025-09" db="UniProtKB">
        <authorList>
            <consortium name="Ensembl"/>
        </authorList>
    </citation>
    <scope>IDENTIFICATION</scope>
</reference>
<proteinExistence type="inferred from homology"/>
<keyword evidence="3" id="KW-0472">Membrane</keyword>
<evidence type="ECO:0000256" key="4">
    <source>
        <dbReference type="SAM" id="SignalP"/>
    </source>
</evidence>
<comment type="similarity">
    <text evidence="1">Belongs to the Izumo family.</text>
</comment>
<evidence type="ECO:0000256" key="1">
    <source>
        <dbReference type="ARBA" id="ARBA00009633"/>
    </source>
</evidence>
<dbReference type="Pfam" id="PF15005">
    <property type="entry name" value="IZUMO"/>
    <property type="match status" value="1"/>
</dbReference>
<dbReference type="GO" id="GO:0001675">
    <property type="term" value="P:acrosome assembly"/>
    <property type="evidence" value="ECO:0007669"/>
    <property type="project" value="Ensembl"/>
</dbReference>
<dbReference type="PANTHER" id="PTHR36470:SF1">
    <property type="entry name" value="IZUMO SPERM-EGG FUSION PROTEIN 3"/>
    <property type="match status" value="1"/>
</dbReference>
<keyword evidence="6" id="KW-1185">Reference proteome</keyword>
<protein>
    <submittedName>
        <fullName evidence="5">IZUMO family member 3</fullName>
    </submittedName>
</protein>
<dbReference type="GeneTree" id="ENSGT00390000017601"/>